<sequence length="213" mass="22931">MPESRFDPDDALVPETPAGYAEPTAFEYSLPVLMVLSVALVAVGILLFGSVLWAVQGPAVFETVFDVQQTETGFTLSLRLGLAAGVFVGTVLATVVVHELVHGLAYRRYGYRVSYGVAPFLGAAYACAFHQFQRREDVLVVTAAPLLLLDALLLPLLFVPVPLLAFAAFVALVFNTAGAAGDLYAIASLLRRPEGTLYYDSDVRHSYVFEPAS</sequence>
<dbReference type="STRING" id="553469.SAMN04487947_2585"/>
<dbReference type="Pfam" id="PF11667">
    <property type="entry name" value="DUF3267"/>
    <property type="match status" value="1"/>
</dbReference>
<name>A0A1I6HWI0_9EURY</name>
<proteinExistence type="predicted"/>
<feature type="transmembrane region" description="Helical" evidence="1">
    <location>
        <begin position="76"/>
        <end position="97"/>
    </location>
</feature>
<keyword evidence="1" id="KW-1133">Transmembrane helix</keyword>
<accession>A0A1I6HWI0</accession>
<reference evidence="3" key="1">
    <citation type="submission" date="2016-10" db="EMBL/GenBank/DDBJ databases">
        <authorList>
            <person name="Varghese N."/>
            <person name="Submissions S."/>
        </authorList>
    </citation>
    <scope>NUCLEOTIDE SEQUENCE [LARGE SCALE GENOMIC DNA]</scope>
    <source>
        <strain evidence="3">CGMCC 1.7736</strain>
    </source>
</reference>
<feature type="transmembrane region" description="Helical" evidence="1">
    <location>
        <begin position="138"/>
        <end position="158"/>
    </location>
</feature>
<dbReference type="OrthoDB" id="222560at2157"/>
<evidence type="ECO:0000313" key="2">
    <source>
        <dbReference type="EMBL" id="SFR58758.1"/>
    </source>
</evidence>
<feature type="transmembrane region" description="Helical" evidence="1">
    <location>
        <begin position="164"/>
        <end position="187"/>
    </location>
</feature>
<keyword evidence="1" id="KW-0472">Membrane</keyword>
<dbReference type="RefSeq" id="WP_089809223.1">
    <property type="nucleotide sequence ID" value="NZ_FOYT01000002.1"/>
</dbReference>
<dbReference type="AlphaFoldDB" id="A0A1I6HWI0"/>
<feature type="transmembrane region" description="Helical" evidence="1">
    <location>
        <begin position="32"/>
        <end position="55"/>
    </location>
</feature>
<dbReference type="Proteomes" id="UP000198531">
    <property type="component" value="Unassembled WGS sequence"/>
</dbReference>
<keyword evidence="3" id="KW-1185">Reference proteome</keyword>
<protein>
    <submittedName>
        <fullName evidence="2">Putative zincin peptidase</fullName>
    </submittedName>
</protein>
<dbReference type="EMBL" id="FOYT01000002">
    <property type="protein sequence ID" value="SFR58758.1"/>
    <property type="molecule type" value="Genomic_DNA"/>
</dbReference>
<evidence type="ECO:0000256" key="1">
    <source>
        <dbReference type="SAM" id="Phobius"/>
    </source>
</evidence>
<keyword evidence="1" id="KW-0812">Transmembrane</keyword>
<gene>
    <name evidence="2" type="ORF">SAMN04487947_2585</name>
</gene>
<evidence type="ECO:0000313" key="3">
    <source>
        <dbReference type="Proteomes" id="UP000198531"/>
    </source>
</evidence>
<organism evidence="2 3">
    <name type="scientific">Halogeometricum rufum</name>
    <dbReference type="NCBI Taxonomy" id="553469"/>
    <lineage>
        <taxon>Archaea</taxon>
        <taxon>Methanobacteriati</taxon>
        <taxon>Methanobacteriota</taxon>
        <taxon>Stenosarchaea group</taxon>
        <taxon>Halobacteria</taxon>
        <taxon>Halobacteriales</taxon>
        <taxon>Haloferacaceae</taxon>
        <taxon>Halogeometricum</taxon>
    </lineage>
</organism>
<dbReference type="InterPro" id="IPR021683">
    <property type="entry name" value="DUF3267"/>
</dbReference>
<feature type="transmembrane region" description="Helical" evidence="1">
    <location>
        <begin position="109"/>
        <end position="126"/>
    </location>
</feature>